<keyword evidence="3" id="KW-1185">Reference proteome</keyword>
<dbReference type="GO" id="GO:0051298">
    <property type="term" value="P:centrosome duplication"/>
    <property type="evidence" value="ECO:0007669"/>
    <property type="project" value="TreeGrafter"/>
</dbReference>
<reference evidence="2 3" key="1">
    <citation type="submission" date="2013-11" db="EMBL/GenBank/DDBJ databases">
        <title>Genome sequencing of Stegodyphus mimosarum.</title>
        <authorList>
            <person name="Bechsgaard J."/>
        </authorList>
    </citation>
    <scope>NUCLEOTIDE SEQUENCE [LARGE SCALE GENOMIC DNA]</scope>
</reference>
<dbReference type="Proteomes" id="UP000054359">
    <property type="component" value="Unassembled WGS sequence"/>
</dbReference>
<protein>
    <submittedName>
        <fullName evidence="2">MCM3-associated protein</fullName>
    </submittedName>
</protein>
<dbReference type="OrthoDB" id="264795at2759"/>
<dbReference type="PANTHER" id="PTHR12436:SF38">
    <property type="entry name" value="SAC3 DOMAIN-CONTAINING PROTEIN 1"/>
    <property type="match status" value="1"/>
</dbReference>
<dbReference type="EMBL" id="KK113642">
    <property type="protein sequence ID" value="KFM60656.1"/>
    <property type="molecule type" value="Genomic_DNA"/>
</dbReference>
<dbReference type="InterPro" id="IPR005062">
    <property type="entry name" value="SAC3/GANP/THP3_conserved"/>
</dbReference>
<dbReference type="InterPro" id="IPR045107">
    <property type="entry name" value="SAC3/GANP/THP3"/>
</dbReference>
<feature type="domain" description="SAC3/GANP/THP3 conserved" evidence="1">
    <location>
        <begin position="14"/>
        <end position="173"/>
    </location>
</feature>
<dbReference type="GO" id="GO:0005634">
    <property type="term" value="C:nucleus"/>
    <property type="evidence" value="ECO:0007669"/>
    <property type="project" value="TreeGrafter"/>
</dbReference>
<dbReference type="Pfam" id="PF03399">
    <property type="entry name" value="SAC3_GANP"/>
    <property type="match status" value="1"/>
</dbReference>
<dbReference type="PANTHER" id="PTHR12436">
    <property type="entry name" value="80 KDA MCM3-ASSOCIATED PROTEIN"/>
    <property type="match status" value="1"/>
</dbReference>
<organism evidence="2 3">
    <name type="scientific">Stegodyphus mimosarum</name>
    <name type="common">African social velvet spider</name>
    <dbReference type="NCBI Taxonomy" id="407821"/>
    <lineage>
        <taxon>Eukaryota</taxon>
        <taxon>Metazoa</taxon>
        <taxon>Ecdysozoa</taxon>
        <taxon>Arthropoda</taxon>
        <taxon>Chelicerata</taxon>
        <taxon>Arachnida</taxon>
        <taxon>Araneae</taxon>
        <taxon>Araneomorphae</taxon>
        <taxon>Entelegynae</taxon>
        <taxon>Eresoidea</taxon>
        <taxon>Eresidae</taxon>
        <taxon>Stegodyphus</taxon>
    </lineage>
</organism>
<accession>A0A087T6B7</accession>
<evidence type="ECO:0000259" key="1">
    <source>
        <dbReference type="Pfam" id="PF03399"/>
    </source>
</evidence>
<name>A0A087T6B7_STEMI</name>
<dbReference type="AlphaFoldDB" id="A0A087T6B7"/>
<dbReference type="GO" id="GO:0051225">
    <property type="term" value="P:spindle assembly"/>
    <property type="evidence" value="ECO:0007669"/>
    <property type="project" value="TreeGrafter"/>
</dbReference>
<dbReference type="STRING" id="407821.A0A087T6B7"/>
<dbReference type="GO" id="GO:0005819">
    <property type="term" value="C:spindle"/>
    <property type="evidence" value="ECO:0007669"/>
    <property type="project" value="TreeGrafter"/>
</dbReference>
<dbReference type="Gene3D" id="1.25.40.990">
    <property type="match status" value="1"/>
</dbReference>
<evidence type="ECO:0000313" key="3">
    <source>
        <dbReference type="Proteomes" id="UP000054359"/>
    </source>
</evidence>
<proteinExistence type="predicted"/>
<sequence>MSGASSAIGTCYHMCPVREMKWREANKLLHVFEVKNKSDKYPKVDPEKAVKQFSRSAAGKREDMPSDLRPSHVLLKTMNYLINKIIPITDVPWNVVYDFVNDRVQGIRQDITIQRIEDLNTVQIFEKCIRFYITASYILCEESSETFSQHLNRQQLQICLEKLLYLYKKFDSEYFFEFVAVFYAQSIDESE</sequence>
<dbReference type="GO" id="GO:0005813">
    <property type="term" value="C:centrosome"/>
    <property type="evidence" value="ECO:0007669"/>
    <property type="project" value="TreeGrafter"/>
</dbReference>
<gene>
    <name evidence="2" type="ORF">X975_22243</name>
</gene>
<feature type="non-terminal residue" evidence="2">
    <location>
        <position position="191"/>
    </location>
</feature>
<evidence type="ECO:0000313" key="2">
    <source>
        <dbReference type="EMBL" id="KFM60656.1"/>
    </source>
</evidence>
<dbReference type="OMA" id="MCPDRER"/>